<dbReference type="OrthoDB" id="147639at2"/>
<keyword evidence="3" id="KW-1003">Cell membrane</keyword>
<dbReference type="EMBL" id="SMKZ01000011">
    <property type="protein sequence ID" value="TDE11169.1"/>
    <property type="molecule type" value="Genomic_DNA"/>
</dbReference>
<feature type="transmembrane region" description="Helical" evidence="7">
    <location>
        <begin position="164"/>
        <end position="187"/>
    </location>
</feature>
<feature type="transmembrane region" description="Helical" evidence="7">
    <location>
        <begin position="268"/>
        <end position="294"/>
    </location>
</feature>
<reference evidence="10 11" key="1">
    <citation type="submission" date="2019-03" db="EMBL/GenBank/DDBJ databases">
        <title>Draft genome sequences of novel Actinobacteria.</title>
        <authorList>
            <person name="Sahin N."/>
            <person name="Ay H."/>
            <person name="Saygin H."/>
        </authorList>
    </citation>
    <scope>NUCLEOTIDE SEQUENCE [LARGE SCALE GENOMIC DNA]</scope>
    <source>
        <strain evidence="10 11">5K138</strain>
    </source>
</reference>
<feature type="transmembrane region" description="Helical" evidence="7">
    <location>
        <begin position="314"/>
        <end position="339"/>
    </location>
</feature>
<dbReference type="Proteomes" id="UP000294739">
    <property type="component" value="Unassembled WGS sequence"/>
</dbReference>
<proteinExistence type="inferred from homology"/>
<keyword evidence="2 7" id="KW-0813">Transport</keyword>
<dbReference type="CDD" id="cd06261">
    <property type="entry name" value="TM_PBP2"/>
    <property type="match status" value="1"/>
</dbReference>
<organism evidence="10 11">
    <name type="scientific">Jiangella asiatica</name>
    <dbReference type="NCBI Taxonomy" id="2530372"/>
    <lineage>
        <taxon>Bacteria</taxon>
        <taxon>Bacillati</taxon>
        <taxon>Actinomycetota</taxon>
        <taxon>Actinomycetes</taxon>
        <taxon>Jiangellales</taxon>
        <taxon>Jiangellaceae</taxon>
        <taxon>Jiangella</taxon>
    </lineage>
</organism>
<feature type="transmembrane region" description="Helical" evidence="7">
    <location>
        <begin position="199"/>
        <end position="223"/>
    </location>
</feature>
<dbReference type="Pfam" id="PF00528">
    <property type="entry name" value="BPD_transp_1"/>
    <property type="match status" value="1"/>
</dbReference>
<dbReference type="Pfam" id="PF19300">
    <property type="entry name" value="BPD_transp_1_N"/>
    <property type="match status" value="1"/>
</dbReference>
<evidence type="ECO:0000256" key="5">
    <source>
        <dbReference type="ARBA" id="ARBA00022989"/>
    </source>
</evidence>
<dbReference type="InterPro" id="IPR035906">
    <property type="entry name" value="MetI-like_sf"/>
</dbReference>
<feature type="domain" description="ABC transmembrane type-1" evidence="9">
    <location>
        <begin position="127"/>
        <end position="336"/>
    </location>
</feature>
<accession>A0A4R5DBV5</accession>
<name>A0A4R5DBV5_9ACTN</name>
<dbReference type="GO" id="GO:0071916">
    <property type="term" value="F:dipeptide transmembrane transporter activity"/>
    <property type="evidence" value="ECO:0007669"/>
    <property type="project" value="TreeGrafter"/>
</dbReference>
<evidence type="ECO:0000256" key="6">
    <source>
        <dbReference type="ARBA" id="ARBA00023136"/>
    </source>
</evidence>
<dbReference type="InParanoid" id="A0A4R5DBV5"/>
<evidence type="ECO:0000313" key="11">
    <source>
        <dbReference type="Proteomes" id="UP000294739"/>
    </source>
</evidence>
<sequence>MTRRGTEAAPGRGAGKPAGRRAPVTTASPRPGALVQIVLKLLRLVAVLVVVGTLVFLSMELLPGGPAEAMLGVSATPDSIAALERQLGLDQRLLDRYLSWLGGVLRGDLGQSFRNGQDVSTIVADRLSVTIELVVAGQLIALLMALPLAMISANRRGSVLDRGVGLFVFSVLSTPHFVIGVVLIWLLSVNLGWLPATGYMPISAGVGTYLSGMIMPAVALAAAPFAQYQRVLRADLIETNNREFMLVARAKGVSPLRTSFRHALRPSLLGLSTVVGITIGTSIGSSVVVETLFGLPGLGAELVSAVQARDYPEVQGIVLVVAAAFVVVNAIVDVLYSVIDPRLRQRRRTRREALT</sequence>
<evidence type="ECO:0000256" key="3">
    <source>
        <dbReference type="ARBA" id="ARBA00022475"/>
    </source>
</evidence>
<feature type="transmembrane region" description="Helical" evidence="7">
    <location>
        <begin position="41"/>
        <end position="62"/>
    </location>
</feature>
<keyword evidence="4 7" id="KW-0812">Transmembrane</keyword>
<evidence type="ECO:0000256" key="4">
    <source>
        <dbReference type="ARBA" id="ARBA00022692"/>
    </source>
</evidence>
<dbReference type="Gene3D" id="1.10.3720.10">
    <property type="entry name" value="MetI-like"/>
    <property type="match status" value="1"/>
</dbReference>
<dbReference type="GO" id="GO:0005886">
    <property type="term" value="C:plasma membrane"/>
    <property type="evidence" value="ECO:0007669"/>
    <property type="project" value="UniProtKB-SubCell"/>
</dbReference>
<feature type="transmembrane region" description="Helical" evidence="7">
    <location>
        <begin position="133"/>
        <end position="152"/>
    </location>
</feature>
<dbReference type="SUPFAM" id="SSF161098">
    <property type="entry name" value="MetI-like"/>
    <property type="match status" value="1"/>
</dbReference>
<comment type="similarity">
    <text evidence="7">Belongs to the binding-protein-dependent transport system permease family.</text>
</comment>
<evidence type="ECO:0000259" key="9">
    <source>
        <dbReference type="PROSITE" id="PS50928"/>
    </source>
</evidence>
<evidence type="ECO:0000256" key="1">
    <source>
        <dbReference type="ARBA" id="ARBA00004651"/>
    </source>
</evidence>
<dbReference type="AlphaFoldDB" id="A0A4R5DBV5"/>
<evidence type="ECO:0000256" key="8">
    <source>
        <dbReference type="SAM" id="MobiDB-lite"/>
    </source>
</evidence>
<dbReference type="InterPro" id="IPR000515">
    <property type="entry name" value="MetI-like"/>
</dbReference>
<feature type="region of interest" description="Disordered" evidence="8">
    <location>
        <begin position="1"/>
        <end position="27"/>
    </location>
</feature>
<evidence type="ECO:0000313" key="10">
    <source>
        <dbReference type="EMBL" id="TDE11169.1"/>
    </source>
</evidence>
<keyword evidence="6 7" id="KW-0472">Membrane</keyword>
<dbReference type="InterPro" id="IPR045621">
    <property type="entry name" value="BPD_transp_1_N"/>
</dbReference>
<keyword evidence="5 7" id="KW-1133">Transmembrane helix</keyword>
<evidence type="ECO:0000256" key="7">
    <source>
        <dbReference type="RuleBase" id="RU363032"/>
    </source>
</evidence>
<keyword evidence="11" id="KW-1185">Reference proteome</keyword>
<evidence type="ECO:0000256" key="2">
    <source>
        <dbReference type="ARBA" id="ARBA00022448"/>
    </source>
</evidence>
<gene>
    <name evidence="10" type="ORF">E1269_09860</name>
</gene>
<protein>
    <submittedName>
        <fullName evidence="10">ABC transporter permease</fullName>
    </submittedName>
</protein>
<dbReference type="RefSeq" id="WP_131893884.1">
    <property type="nucleotide sequence ID" value="NZ_SMKZ01000011.1"/>
</dbReference>
<dbReference type="PANTHER" id="PTHR43163:SF6">
    <property type="entry name" value="DIPEPTIDE TRANSPORT SYSTEM PERMEASE PROTEIN DPPB-RELATED"/>
    <property type="match status" value="1"/>
</dbReference>
<feature type="compositionally biased region" description="Low complexity" evidence="8">
    <location>
        <begin position="8"/>
        <end position="23"/>
    </location>
</feature>
<dbReference type="PROSITE" id="PS50928">
    <property type="entry name" value="ABC_TM1"/>
    <property type="match status" value="1"/>
</dbReference>
<comment type="subcellular location">
    <subcellularLocation>
        <location evidence="1 7">Cell membrane</location>
        <topology evidence="1 7">Multi-pass membrane protein</topology>
    </subcellularLocation>
</comment>
<dbReference type="PANTHER" id="PTHR43163">
    <property type="entry name" value="DIPEPTIDE TRANSPORT SYSTEM PERMEASE PROTEIN DPPB-RELATED"/>
    <property type="match status" value="1"/>
</dbReference>
<comment type="caution">
    <text evidence="10">The sequence shown here is derived from an EMBL/GenBank/DDBJ whole genome shotgun (WGS) entry which is preliminary data.</text>
</comment>